<dbReference type="AlphaFoldDB" id="A0A5N1ICY8"/>
<dbReference type="Proteomes" id="UP000327236">
    <property type="component" value="Unassembled WGS sequence"/>
</dbReference>
<accession>A0A5N1ICY8</accession>
<evidence type="ECO:0000313" key="2">
    <source>
        <dbReference type="Proteomes" id="UP000327236"/>
    </source>
</evidence>
<dbReference type="KEGG" id="lje:BUE77_04790"/>
<gene>
    <name evidence="1" type="ORF">F6H94_04105</name>
</gene>
<dbReference type="GeneID" id="31743026"/>
<dbReference type="RefSeq" id="WP_075362467.1">
    <property type="nucleotide sequence ID" value="NZ_CATOUV010000001.1"/>
</dbReference>
<sequence>MNYVKLVYRGRSSEDFGARITYPLNIVQPKRNITATSVSGVNGDFLMDATNYGNIQQPINMLVEFPKGYKDWTEWFMEFCDWLQPQDKEPTSYEEWQLSMLEPYRFIGYVAQPPTISISNSILAKVNFTLTVKPFVMQYDGLLWRDVPQTVINHERYPSQPTFHIVGSGDFTLTVNGLQYKLTNIDDEVYIDSENCLVYKSKTQNRANCAIFPNNDFPELASGVNKISLSGKYSKFEYQAKWRRKL</sequence>
<reference evidence="1 2" key="1">
    <citation type="submission" date="2019-09" db="EMBL/GenBank/DDBJ databases">
        <title>Draft genome sequence assemblies of isolates from the urinary tract.</title>
        <authorList>
            <person name="Mores C.R."/>
            <person name="Putonti C."/>
            <person name="Wolfe A.J."/>
        </authorList>
    </citation>
    <scope>NUCLEOTIDE SEQUENCE [LARGE SCALE GENOMIC DNA]</scope>
    <source>
        <strain evidence="1 2">UMB246</strain>
    </source>
</reference>
<evidence type="ECO:0000313" key="1">
    <source>
        <dbReference type="EMBL" id="KAA9322946.1"/>
    </source>
</evidence>
<organism evidence="1 2">
    <name type="scientific">Lactobacillus jensenii</name>
    <dbReference type="NCBI Taxonomy" id="109790"/>
    <lineage>
        <taxon>Bacteria</taxon>
        <taxon>Bacillati</taxon>
        <taxon>Bacillota</taxon>
        <taxon>Bacilli</taxon>
        <taxon>Lactobacillales</taxon>
        <taxon>Lactobacillaceae</taxon>
        <taxon>Lactobacillus</taxon>
    </lineage>
</organism>
<dbReference type="OrthoDB" id="2300933at2"/>
<comment type="caution">
    <text evidence="1">The sequence shown here is derived from an EMBL/GenBank/DDBJ whole genome shotgun (WGS) entry which is preliminary data.</text>
</comment>
<name>A0A5N1ICY8_LACJE</name>
<proteinExistence type="predicted"/>
<protein>
    <submittedName>
        <fullName evidence="1">Phage tail protein</fullName>
    </submittedName>
</protein>
<dbReference type="EMBL" id="VYWW01000013">
    <property type="protein sequence ID" value="KAA9322946.1"/>
    <property type="molecule type" value="Genomic_DNA"/>
</dbReference>